<dbReference type="PROSITE" id="PS51184">
    <property type="entry name" value="JMJC"/>
    <property type="match status" value="1"/>
</dbReference>
<dbReference type="InterPro" id="IPR014710">
    <property type="entry name" value="RmlC-like_jellyroll"/>
</dbReference>
<proteinExistence type="predicted"/>
<protein>
    <recommendedName>
        <fullName evidence="1">JmjC domain-containing protein</fullName>
    </recommendedName>
</protein>
<dbReference type="PANTHER" id="PTHR12461:SF105">
    <property type="entry name" value="HYPOXIA-INDUCIBLE FACTOR 1-ALPHA INHIBITOR"/>
    <property type="match status" value="1"/>
</dbReference>
<dbReference type="SUPFAM" id="SSF51197">
    <property type="entry name" value="Clavaminate synthase-like"/>
    <property type="match status" value="1"/>
</dbReference>
<sequence length="383" mass="43239">MLRSSGQRVSLRQFLCVQTIPCRFIYTQSEDQQTETSTVQQPQIQSPVQQLKSPVSIDTFQRDAFNPGKPLLITPSEPYTRPIFHNPEYPFRAVPTWFKIKWLKDRSGRGLVGPTETLIETFGRSGRPGTLLPYELVVPSPGCPDYEQVVRNIFAFAKRESFGLPWTDFGLWHKNRARNAAPGATVPEGPSFFKFEAPITLLEAAMKFNVKMPPAQRMKQLYIAQLLISDTPQQIQNDLGTPEYVLKAGKGDVYSSSIWMGLEPTYTPFHCDPNPNLFCQLVGSKVVRLAEPGFGKHLFEKVQQEIGASPKNPAIRGGEMMQGPERKALHEAVWGEAADASSKIYEVTVRPGDQLFIPNRWWHSVKSEGDQGELNASVNWWFR</sequence>
<evidence type="ECO:0000313" key="3">
    <source>
        <dbReference type="Proteomes" id="UP001302126"/>
    </source>
</evidence>
<gene>
    <name evidence="2" type="ORF">QBC35DRAFT_93393</name>
</gene>
<name>A0AAN6WKM1_9PEZI</name>
<evidence type="ECO:0000259" key="1">
    <source>
        <dbReference type="PROSITE" id="PS51184"/>
    </source>
</evidence>
<comment type="caution">
    <text evidence="2">The sequence shown here is derived from an EMBL/GenBank/DDBJ whole genome shotgun (WGS) entry which is preliminary data.</text>
</comment>
<dbReference type="InterPro" id="IPR003347">
    <property type="entry name" value="JmjC_dom"/>
</dbReference>
<keyword evidence="3" id="KW-1185">Reference proteome</keyword>
<dbReference type="EMBL" id="MU864538">
    <property type="protein sequence ID" value="KAK4183584.1"/>
    <property type="molecule type" value="Genomic_DNA"/>
</dbReference>
<dbReference type="Gene3D" id="2.60.120.10">
    <property type="entry name" value="Jelly Rolls"/>
    <property type="match status" value="1"/>
</dbReference>
<accession>A0AAN6WKM1</accession>
<organism evidence="2 3">
    <name type="scientific">Podospora australis</name>
    <dbReference type="NCBI Taxonomy" id="1536484"/>
    <lineage>
        <taxon>Eukaryota</taxon>
        <taxon>Fungi</taxon>
        <taxon>Dikarya</taxon>
        <taxon>Ascomycota</taxon>
        <taxon>Pezizomycotina</taxon>
        <taxon>Sordariomycetes</taxon>
        <taxon>Sordariomycetidae</taxon>
        <taxon>Sordariales</taxon>
        <taxon>Podosporaceae</taxon>
        <taxon>Podospora</taxon>
    </lineage>
</organism>
<dbReference type="Pfam" id="PF13621">
    <property type="entry name" value="Cupin_8"/>
    <property type="match status" value="1"/>
</dbReference>
<dbReference type="Proteomes" id="UP001302126">
    <property type="component" value="Unassembled WGS sequence"/>
</dbReference>
<dbReference type="InterPro" id="IPR041667">
    <property type="entry name" value="Cupin_8"/>
</dbReference>
<reference evidence="2" key="1">
    <citation type="journal article" date="2023" name="Mol. Phylogenet. Evol.">
        <title>Genome-scale phylogeny and comparative genomics of the fungal order Sordariales.</title>
        <authorList>
            <person name="Hensen N."/>
            <person name="Bonometti L."/>
            <person name="Westerberg I."/>
            <person name="Brannstrom I.O."/>
            <person name="Guillou S."/>
            <person name="Cros-Aarteil S."/>
            <person name="Calhoun S."/>
            <person name="Haridas S."/>
            <person name="Kuo A."/>
            <person name="Mondo S."/>
            <person name="Pangilinan J."/>
            <person name="Riley R."/>
            <person name="LaButti K."/>
            <person name="Andreopoulos B."/>
            <person name="Lipzen A."/>
            <person name="Chen C."/>
            <person name="Yan M."/>
            <person name="Daum C."/>
            <person name="Ng V."/>
            <person name="Clum A."/>
            <person name="Steindorff A."/>
            <person name="Ohm R.A."/>
            <person name="Martin F."/>
            <person name="Silar P."/>
            <person name="Natvig D.O."/>
            <person name="Lalanne C."/>
            <person name="Gautier V."/>
            <person name="Ament-Velasquez S.L."/>
            <person name="Kruys A."/>
            <person name="Hutchinson M.I."/>
            <person name="Powell A.J."/>
            <person name="Barry K."/>
            <person name="Miller A.N."/>
            <person name="Grigoriev I.V."/>
            <person name="Debuchy R."/>
            <person name="Gladieux P."/>
            <person name="Hiltunen Thoren M."/>
            <person name="Johannesson H."/>
        </authorList>
    </citation>
    <scope>NUCLEOTIDE SEQUENCE</scope>
    <source>
        <strain evidence="2">PSN309</strain>
    </source>
</reference>
<dbReference type="PANTHER" id="PTHR12461">
    <property type="entry name" value="HYPOXIA-INDUCIBLE FACTOR 1 ALPHA INHIBITOR-RELATED"/>
    <property type="match status" value="1"/>
</dbReference>
<reference evidence="2" key="2">
    <citation type="submission" date="2023-05" db="EMBL/GenBank/DDBJ databases">
        <authorList>
            <consortium name="Lawrence Berkeley National Laboratory"/>
            <person name="Steindorff A."/>
            <person name="Hensen N."/>
            <person name="Bonometti L."/>
            <person name="Westerberg I."/>
            <person name="Brannstrom I.O."/>
            <person name="Guillou S."/>
            <person name="Cros-Aarteil S."/>
            <person name="Calhoun S."/>
            <person name="Haridas S."/>
            <person name="Kuo A."/>
            <person name="Mondo S."/>
            <person name="Pangilinan J."/>
            <person name="Riley R."/>
            <person name="Labutti K."/>
            <person name="Andreopoulos B."/>
            <person name="Lipzen A."/>
            <person name="Chen C."/>
            <person name="Yanf M."/>
            <person name="Daum C."/>
            <person name="Ng V."/>
            <person name="Clum A."/>
            <person name="Ohm R."/>
            <person name="Martin F."/>
            <person name="Silar P."/>
            <person name="Natvig D."/>
            <person name="Lalanne C."/>
            <person name="Gautier V."/>
            <person name="Ament-Velasquez S.L."/>
            <person name="Kruys A."/>
            <person name="Hutchinson M.I."/>
            <person name="Powell A.J."/>
            <person name="Barry K."/>
            <person name="Miller A.N."/>
            <person name="Grigoriev I.V."/>
            <person name="Debuchy R."/>
            <person name="Gladieux P."/>
            <person name="Thoren M.H."/>
            <person name="Johannesson H."/>
        </authorList>
    </citation>
    <scope>NUCLEOTIDE SEQUENCE</scope>
    <source>
        <strain evidence="2">PSN309</strain>
    </source>
</reference>
<evidence type="ECO:0000313" key="2">
    <source>
        <dbReference type="EMBL" id="KAK4183584.1"/>
    </source>
</evidence>
<dbReference type="AlphaFoldDB" id="A0AAN6WKM1"/>
<feature type="domain" description="JmjC" evidence="1">
    <location>
        <begin position="230"/>
        <end position="383"/>
    </location>
</feature>